<dbReference type="EMBL" id="JARPUR010000001">
    <property type="protein sequence ID" value="KAK4887045.1"/>
    <property type="molecule type" value="Genomic_DNA"/>
</dbReference>
<protein>
    <submittedName>
        <fullName evidence="2">Uncharacterized protein</fullName>
    </submittedName>
</protein>
<evidence type="ECO:0000256" key="1">
    <source>
        <dbReference type="SAM" id="MobiDB-lite"/>
    </source>
</evidence>
<proteinExistence type="predicted"/>
<dbReference type="AlphaFoldDB" id="A0AAN7QBL5"/>
<evidence type="ECO:0000313" key="2">
    <source>
        <dbReference type="EMBL" id="KAK4887045.1"/>
    </source>
</evidence>
<dbReference type="PANTHER" id="PTHR33480:SF1">
    <property type="entry name" value="TYR RECOMBINASE DOMAIN-CONTAINING PROTEIN"/>
    <property type="match status" value="1"/>
</dbReference>
<accession>A0AAN7QBL5</accession>
<dbReference type="PANTHER" id="PTHR33480">
    <property type="entry name" value="SET DOMAIN-CONTAINING PROTEIN-RELATED"/>
    <property type="match status" value="1"/>
</dbReference>
<dbReference type="Proteomes" id="UP001353858">
    <property type="component" value="Unassembled WGS sequence"/>
</dbReference>
<evidence type="ECO:0000313" key="3">
    <source>
        <dbReference type="Proteomes" id="UP001353858"/>
    </source>
</evidence>
<organism evidence="2 3">
    <name type="scientific">Aquatica leii</name>
    <dbReference type="NCBI Taxonomy" id="1421715"/>
    <lineage>
        <taxon>Eukaryota</taxon>
        <taxon>Metazoa</taxon>
        <taxon>Ecdysozoa</taxon>
        <taxon>Arthropoda</taxon>
        <taxon>Hexapoda</taxon>
        <taxon>Insecta</taxon>
        <taxon>Pterygota</taxon>
        <taxon>Neoptera</taxon>
        <taxon>Endopterygota</taxon>
        <taxon>Coleoptera</taxon>
        <taxon>Polyphaga</taxon>
        <taxon>Elateriformia</taxon>
        <taxon>Elateroidea</taxon>
        <taxon>Lampyridae</taxon>
        <taxon>Luciolinae</taxon>
        <taxon>Aquatica</taxon>
    </lineage>
</organism>
<sequence length="383" mass="44711">MTKLLENEWSMEVSTEANKNLNIKRFNKPTIIPVTEDLQKMKIYLDNLISESKLKLEENNKDETAYKSLIEATYCSLLLFNKKRVGELQRLLLDTYEKHLNTSSSKEFEKFLSPSEKILLKKLKRIVIKGKRSRGVPVLVDKATEAGIDLTIKHRHNFFEVYNPYLFGTCHTEDSTISGYHVFSKHALRVLKDKSKAKALTSTRMRKHLATISQILKMDNEDLEQLATFMGHTTKTHAEWYRLPLDIIQTAKVSKLLLLAQNSDITEFKGRNLNEINIGDEIVETQSESEEETEKMVMESKNDQKRCASPKANTNKKKKTITRNAWSKEEREVTEIFFEKHIKNKIPPKKEEVENLIARHPELFKNRKWDVIKAYVYNKYTKK</sequence>
<comment type="caution">
    <text evidence="2">The sequence shown here is derived from an EMBL/GenBank/DDBJ whole genome shotgun (WGS) entry which is preliminary data.</text>
</comment>
<name>A0AAN7QBL5_9COLE</name>
<reference evidence="3" key="1">
    <citation type="submission" date="2023-01" db="EMBL/GenBank/DDBJ databases">
        <title>Key to firefly adult light organ development and bioluminescence: homeobox transcription factors regulate luciferase expression and transportation to peroxisome.</title>
        <authorList>
            <person name="Fu X."/>
        </authorList>
    </citation>
    <scope>NUCLEOTIDE SEQUENCE [LARGE SCALE GENOMIC DNA]</scope>
</reference>
<gene>
    <name evidence="2" type="ORF">RN001_003316</name>
</gene>
<keyword evidence="3" id="KW-1185">Reference proteome</keyword>
<feature type="region of interest" description="Disordered" evidence="1">
    <location>
        <begin position="298"/>
        <end position="323"/>
    </location>
</feature>